<keyword evidence="3" id="KW-1185">Reference proteome</keyword>
<evidence type="ECO:0000313" key="2">
    <source>
        <dbReference type="EMBL" id="TNN47339.1"/>
    </source>
</evidence>
<evidence type="ECO:0000256" key="1">
    <source>
        <dbReference type="SAM" id="MobiDB-lite"/>
    </source>
</evidence>
<dbReference type="Proteomes" id="UP000314294">
    <property type="component" value="Unassembled WGS sequence"/>
</dbReference>
<gene>
    <name evidence="2" type="ORF">EYF80_042466</name>
</gene>
<comment type="caution">
    <text evidence="2">The sequence shown here is derived from an EMBL/GenBank/DDBJ whole genome shotgun (WGS) entry which is preliminary data.</text>
</comment>
<reference evidence="2 3" key="1">
    <citation type="submission" date="2019-03" db="EMBL/GenBank/DDBJ databases">
        <title>First draft genome of Liparis tanakae, snailfish: a comprehensive survey of snailfish specific genes.</title>
        <authorList>
            <person name="Kim W."/>
            <person name="Song I."/>
            <person name="Jeong J.-H."/>
            <person name="Kim D."/>
            <person name="Kim S."/>
            <person name="Ryu S."/>
            <person name="Song J.Y."/>
            <person name="Lee S.K."/>
        </authorList>
    </citation>
    <scope>NUCLEOTIDE SEQUENCE [LARGE SCALE GENOMIC DNA]</scope>
    <source>
        <tissue evidence="2">Muscle</tissue>
    </source>
</reference>
<protein>
    <submittedName>
        <fullName evidence="2">Uncharacterized protein</fullName>
    </submittedName>
</protein>
<dbReference type="EMBL" id="SRLO01000747">
    <property type="protein sequence ID" value="TNN47339.1"/>
    <property type="molecule type" value="Genomic_DNA"/>
</dbReference>
<organism evidence="2 3">
    <name type="scientific">Liparis tanakae</name>
    <name type="common">Tanaka's snailfish</name>
    <dbReference type="NCBI Taxonomy" id="230148"/>
    <lineage>
        <taxon>Eukaryota</taxon>
        <taxon>Metazoa</taxon>
        <taxon>Chordata</taxon>
        <taxon>Craniata</taxon>
        <taxon>Vertebrata</taxon>
        <taxon>Euteleostomi</taxon>
        <taxon>Actinopterygii</taxon>
        <taxon>Neopterygii</taxon>
        <taxon>Teleostei</taxon>
        <taxon>Neoteleostei</taxon>
        <taxon>Acanthomorphata</taxon>
        <taxon>Eupercaria</taxon>
        <taxon>Perciformes</taxon>
        <taxon>Cottioidei</taxon>
        <taxon>Cottales</taxon>
        <taxon>Liparidae</taxon>
        <taxon>Liparis</taxon>
    </lineage>
</organism>
<accession>A0A4Z2G1E5</accession>
<feature type="region of interest" description="Disordered" evidence="1">
    <location>
        <begin position="35"/>
        <end position="62"/>
    </location>
</feature>
<dbReference type="AlphaFoldDB" id="A0A4Z2G1E5"/>
<evidence type="ECO:0000313" key="3">
    <source>
        <dbReference type="Proteomes" id="UP000314294"/>
    </source>
</evidence>
<proteinExistence type="predicted"/>
<sequence length="62" mass="6917">MQKISQQQLEKLSSASPTCSRILYLEMLIPASRSPEYDGRSLWMKADGNGGHVEGNDRKLPP</sequence>
<name>A0A4Z2G1E5_9TELE</name>